<sequence length="73" mass="7797">MSEKNRHPLYGMAIYSAILSQLTGSVLAGIFVGNWLDGKTGMEPTFLIICLLAGLTVGVIAVILTIRQFLSGD</sequence>
<evidence type="ECO:0000313" key="3">
    <source>
        <dbReference type="Proteomes" id="UP001597301"/>
    </source>
</evidence>
<keyword evidence="1" id="KW-0812">Transmembrane</keyword>
<proteinExistence type="predicted"/>
<reference evidence="3" key="1">
    <citation type="journal article" date="2019" name="Int. J. Syst. Evol. Microbiol.">
        <title>The Global Catalogue of Microorganisms (GCM) 10K type strain sequencing project: providing services to taxonomists for standard genome sequencing and annotation.</title>
        <authorList>
            <consortium name="The Broad Institute Genomics Platform"/>
            <consortium name="The Broad Institute Genome Sequencing Center for Infectious Disease"/>
            <person name="Wu L."/>
            <person name="Ma J."/>
        </authorList>
    </citation>
    <scope>NUCLEOTIDE SEQUENCE [LARGE SCALE GENOMIC DNA]</scope>
    <source>
        <strain evidence="3">CGMCC 1.12295</strain>
    </source>
</reference>
<dbReference type="InterPro" id="IPR032820">
    <property type="entry name" value="ATPase_put"/>
</dbReference>
<dbReference type="EMBL" id="JBHUEO010000116">
    <property type="protein sequence ID" value="MFD1708738.1"/>
    <property type="molecule type" value="Genomic_DNA"/>
</dbReference>
<evidence type="ECO:0000256" key="1">
    <source>
        <dbReference type="SAM" id="Phobius"/>
    </source>
</evidence>
<name>A0ABW4KML1_9BACI</name>
<keyword evidence="1" id="KW-1133">Transmembrane helix</keyword>
<evidence type="ECO:0000313" key="2">
    <source>
        <dbReference type="EMBL" id="MFD1708738.1"/>
    </source>
</evidence>
<dbReference type="Proteomes" id="UP001597301">
    <property type="component" value="Unassembled WGS sequence"/>
</dbReference>
<comment type="caution">
    <text evidence="2">The sequence shown here is derived from an EMBL/GenBank/DDBJ whole genome shotgun (WGS) entry which is preliminary data.</text>
</comment>
<feature type="transmembrane region" description="Helical" evidence="1">
    <location>
        <begin position="12"/>
        <end position="33"/>
    </location>
</feature>
<organism evidence="2 3">
    <name type="scientific">Siminovitchia sediminis</name>
    <dbReference type="NCBI Taxonomy" id="1274353"/>
    <lineage>
        <taxon>Bacteria</taxon>
        <taxon>Bacillati</taxon>
        <taxon>Bacillota</taxon>
        <taxon>Bacilli</taxon>
        <taxon>Bacillales</taxon>
        <taxon>Bacillaceae</taxon>
        <taxon>Siminovitchia</taxon>
    </lineage>
</organism>
<feature type="transmembrane region" description="Helical" evidence="1">
    <location>
        <begin position="45"/>
        <end position="66"/>
    </location>
</feature>
<accession>A0ABW4KML1</accession>
<keyword evidence="3" id="KW-1185">Reference proteome</keyword>
<dbReference type="RefSeq" id="WP_380776451.1">
    <property type="nucleotide sequence ID" value="NZ_JBHUEO010000116.1"/>
</dbReference>
<keyword evidence="1" id="KW-0472">Membrane</keyword>
<protein>
    <submittedName>
        <fullName evidence="2">AtpZ/AtpI family protein</fullName>
    </submittedName>
</protein>
<dbReference type="Pfam" id="PF09527">
    <property type="entry name" value="ATPase_gene1"/>
    <property type="match status" value="1"/>
</dbReference>
<gene>
    <name evidence="2" type="ORF">ACFSCZ_18860</name>
</gene>